<organism evidence="5 6">
    <name type="scientific">Catellatospora coxensis</name>
    <dbReference type="NCBI Taxonomy" id="310354"/>
    <lineage>
        <taxon>Bacteria</taxon>
        <taxon>Bacillati</taxon>
        <taxon>Actinomycetota</taxon>
        <taxon>Actinomycetes</taxon>
        <taxon>Micromonosporales</taxon>
        <taxon>Micromonosporaceae</taxon>
        <taxon>Catellatospora</taxon>
    </lineage>
</organism>
<feature type="domain" description="HTH tetR-type" evidence="4">
    <location>
        <begin position="56"/>
        <end position="116"/>
    </location>
</feature>
<dbReference type="Gene3D" id="1.10.357.10">
    <property type="entry name" value="Tetracycline Repressor, domain 2"/>
    <property type="match status" value="1"/>
</dbReference>
<name>A0A8J3KQ14_9ACTN</name>
<accession>A0A8J3KQ14</accession>
<evidence type="ECO:0000259" key="4">
    <source>
        <dbReference type="PROSITE" id="PS50977"/>
    </source>
</evidence>
<feature type="region of interest" description="Disordered" evidence="3">
    <location>
        <begin position="1"/>
        <end position="28"/>
    </location>
</feature>
<dbReference type="EMBL" id="BONI01000005">
    <property type="protein sequence ID" value="GIG04168.1"/>
    <property type="molecule type" value="Genomic_DNA"/>
</dbReference>
<keyword evidence="6" id="KW-1185">Reference proteome</keyword>
<dbReference type="PROSITE" id="PS50977">
    <property type="entry name" value="HTH_TETR_2"/>
    <property type="match status" value="1"/>
</dbReference>
<reference evidence="5 6" key="1">
    <citation type="submission" date="2021-01" db="EMBL/GenBank/DDBJ databases">
        <title>Whole genome shotgun sequence of Catellatospora coxensis NBRC 107359.</title>
        <authorList>
            <person name="Komaki H."/>
            <person name="Tamura T."/>
        </authorList>
    </citation>
    <scope>NUCLEOTIDE SEQUENCE [LARGE SCALE GENOMIC DNA]</scope>
    <source>
        <strain evidence="5 6">NBRC 107359</strain>
    </source>
</reference>
<gene>
    <name evidence="5" type="ORF">Cco03nite_08680</name>
</gene>
<protein>
    <recommendedName>
        <fullName evidence="4">HTH tetR-type domain-containing protein</fullName>
    </recommendedName>
</protein>
<dbReference type="GO" id="GO:0003677">
    <property type="term" value="F:DNA binding"/>
    <property type="evidence" value="ECO:0007669"/>
    <property type="project" value="UniProtKB-UniRule"/>
</dbReference>
<evidence type="ECO:0000313" key="6">
    <source>
        <dbReference type="Proteomes" id="UP000630887"/>
    </source>
</evidence>
<comment type="caution">
    <text evidence="5">The sequence shown here is derived from an EMBL/GenBank/DDBJ whole genome shotgun (WGS) entry which is preliminary data.</text>
</comment>
<dbReference type="Pfam" id="PF17940">
    <property type="entry name" value="TetR_C_31"/>
    <property type="match status" value="1"/>
</dbReference>
<dbReference type="Pfam" id="PF00440">
    <property type="entry name" value="TetR_N"/>
    <property type="match status" value="1"/>
</dbReference>
<proteinExistence type="predicted"/>
<dbReference type="SUPFAM" id="SSF46689">
    <property type="entry name" value="Homeodomain-like"/>
    <property type="match status" value="1"/>
</dbReference>
<keyword evidence="1 2" id="KW-0238">DNA-binding</keyword>
<evidence type="ECO:0000313" key="5">
    <source>
        <dbReference type="EMBL" id="GIG04168.1"/>
    </source>
</evidence>
<evidence type="ECO:0000256" key="2">
    <source>
        <dbReference type="PROSITE-ProRule" id="PRU00335"/>
    </source>
</evidence>
<sequence length="250" mass="26487">MLEDADLVPGSGEPAGEGQPADTASRDEYLHCDTPFTTYVVQRMVPYTDRVPPPNEQRRAFLTDAAIDLLVESGVHGVTHRAVDRRSGLPAGTASNYFRSREALLVATARRVVERHQADMTEAARAEPAPVAEDGVQRAIDLITGSLLLAAGPHRARYLAIFELRLESLRRPALAAALDESMAAMASFTGAHHADLGLQIPPAAIPPMLVMYGGALFALVTGPAEAVTREAAQPLAVAIVQGGLAAARNV</sequence>
<evidence type="ECO:0000256" key="3">
    <source>
        <dbReference type="SAM" id="MobiDB-lite"/>
    </source>
</evidence>
<dbReference type="InterPro" id="IPR001647">
    <property type="entry name" value="HTH_TetR"/>
</dbReference>
<evidence type="ECO:0000256" key="1">
    <source>
        <dbReference type="ARBA" id="ARBA00023125"/>
    </source>
</evidence>
<dbReference type="Proteomes" id="UP000630887">
    <property type="component" value="Unassembled WGS sequence"/>
</dbReference>
<dbReference type="AlphaFoldDB" id="A0A8J3KQ14"/>
<dbReference type="InterPro" id="IPR041583">
    <property type="entry name" value="TetR_C_31"/>
</dbReference>
<dbReference type="InterPro" id="IPR009057">
    <property type="entry name" value="Homeodomain-like_sf"/>
</dbReference>
<feature type="DNA-binding region" description="H-T-H motif" evidence="2">
    <location>
        <begin position="79"/>
        <end position="98"/>
    </location>
</feature>